<reference evidence="9 10" key="1">
    <citation type="submission" date="2021-05" db="EMBL/GenBank/DDBJ databases">
        <title>Novel Bacillus species.</title>
        <authorList>
            <person name="Liu G."/>
        </authorList>
    </citation>
    <scope>NUCLEOTIDE SEQUENCE [LARGE SCALE GENOMIC DNA]</scope>
    <source>
        <strain evidence="10">FJAT-49780</strain>
    </source>
</reference>
<evidence type="ECO:0000313" key="9">
    <source>
        <dbReference type="EMBL" id="MBS4195561.1"/>
    </source>
</evidence>
<accession>A0A942YIN6</accession>
<dbReference type="Gene3D" id="1.20.1250.20">
    <property type="entry name" value="MFS general substrate transporter like domains"/>
    <property type="match status" value="1"/>
</dbReference>
<evidence type="ECO:0000256" key="3">
    <source>
        <dbReference type="ARBA" id="ARBA00022448"/>
    </source>
</evidence>
<feature type="transmembrane region" description="Helical" evidence="7">
    <location>
        <begin position="40"/>
        <end position="60"/>
    </location>
</feature>
<feature type="transmembrane region" description="Helical" evidence="7">
    <location>
        <begin position="131"/>
        <end position="152"/>
    </location>
</feature>
<dbReference type="PANTHER" id="PTHR23514:SF3">
    <property type="entry name" value="BYPASS OF STOP CODON PROTEIN 6"/>
    <property type="match status" value="1"/>
</dbReference>
<dbReference type="InterPro" id="IPR011701">
    <property type="entry name" value="MFS"/>
</dbReference>
<keyword evidence="3" id="KW-0813">Transport</keyword>
<keyword evidence="4 7" id="KW-0812">Transmembrane</keyword>
<gene>
    <name evidence="9" type="ORF">KHA97_10875</name>
</gene>
<dbReference type="Proteomes" id="UP000681414">
    <property type="component" value="Unassembled WGS sequence"/>
</dbReference>
<proteinExistence type="inferred from homology"/>
<feature type="transmembrane region" description="Helical" evidence="7">
    <location>
        <begin position="72"/>
        <end position="93"/>
    </location>
</feature>
<feature type="transmembrane region" description="Helical" evidence="7">
    <location>
        <begin position="99"/>
        <end position="119"/>
    </location>
</feature>
<dbReference type="EMBL" id="JAGYPG010000002">
    <property type="protein sequence ID" value="MBS4195561.1"/>
    <property type="molecule type" value="Genomic_DNA"/>
</dbReference>
<evidence type="ECO:0000259" key="8">
    <source>
        <dbReference type="PROSITE" id="PS50850"/>
    </source>
</evidence>
<comment type="similarity">
    <text evidence="2">Belongs to the major facilitator superfamily.</text>
</comment>
<evidence type="ECO:0000256" key="6">
    <source>
        <dbReference type="ARBA" id="ARBA00023136"/>
    </source>
</evidence>
<evidence type="ECO:0000256" key="4">
    <source>
        <dbReference type="ARBA" id="ARBA00022692"/>
    </source>
</evidence>
<evidence type="ECO:0000256" key="2">
    <source>
        <dbReference type="ARBA" id="ARBA00008335"/>
    </source>
</evidence>
<dbReference type="InterPro" id="IPR036259">
    <property type="entry name" value="MFS_trans_sf"/>
</dbReference>
<dbReference type="InterPro" id="IPR020846">
    <property type="entry name" value="MFS_dom"/>
</dbReference>
<dbReference type="RefSeq" id="WP_213124770.1">
    <property type="nucleotide sequence ID" value="NZ_JAGYPG010000002.1"/>
</dbReference>
<comment type="subcellular location">
    <subcellularLocation>
        <location evidence="1">Cell membrane</location>
        <topology evidence="1">Multi-pass membrane protein</topology>
    </subcellularLocation>
</comment>
<name>A0A942YIN6_9BACI</name>
<feature type="transmembrane region" description="Helical" evidence="7">
    <location>
        <begin position="268"/>
        <end position="286"/>
    </location>
</feature>
<evidence type="ECO:0000256" key="1">
    <source>
        <dbReference type="ARBA" id="ARBA00004651"/>
    </source>
</evidence>
<dbReference type="GO" id="GO:0022857">
    <property type="term" value="F:transmembrane transporter activity"/>
    <property type="evidence" value="ECO:0007669"/>
    <property type="project" value="InterPro"/>
</dbReference>
<feature type="transmembrane region" description="Helical" evidence="7">
    <location>
        <begin position="237"/>
        <end position="256"/>
    </location>
</feature>
<dbReference type="AlphaFoldDB" id="A0A942YIN6"/>
<feature type="transmembrane region" description="Helical" evidence="7">
    <location>
        <begin position="198"/>
        <end position="217"/>
    </location>
</feature>
<feature type="transmembrane region" description="Helical" evidence="7">
    <location>
        <begin position="323"/>
        <end position="349"/>
    </location>
</feature>
<evidence type="ECO:0000313" key="10">
    <source>
        <dbReference type="Proteomes" id="UP000681414"/>
    </source>
</evidence>
<feature type="transmembrane region" description="Helical" evidence="7">
    <location>
        <begin position="292"/>
        <end position="311"/>
    </location>
</feature>
<sequence>MNRKLFTYAINFTILVFGLQMTMLGPLIEKMSESFHLSVAQMGSFFSVSAAGFTVAIIFGGIISDRIGKKRVVVWSGLGFASSLLFFSISPYFSLSIVMFFLVGGFGGVIESTLSAIVADVNPGNERRAVTFTHVFFGVGAIIGPTFSGWLIDSNYSWNTAYFVATILAFAAVIWVTRYEYPKVETDESFDVSAFKNILGNKSFILLCTAIALYVGVETTAWGWTPKHLTDLNYDQTFAGFMVGLLWFGITIGRFISAWLAERFSNKILVSGLCLVAITGLVAQVFSVFNSIAPVTLFLMGLGFSGIWPLVVSQAGTMFSSKYTGTAFGLAVAAGGIGGMTIPYVFGFIAEHVQMGVLFGILSMPLILIILISFYLEKSEKLEKSAA</sequence>
<keyword evidence="10" id="KW-1185">Reference proteome</keyword>
<protein>
    <submittedName>
        <fullName evidence="9">MFS transporter</fullName>
    </submittedName>
</protein>
<feature type="transmembrane region" description="Helical" evidence="7">
    <location>
        <begin position="355"/>
        <end position="376"/>
    </location>
</feature>
<dbReference type="PROSITE" id="PS50850">
    <property type="entry name" value="MFS"/>
    <property type="match status" value="1"/>
</dbReference>
<dbReference type="PANTHER" id="PTHR23514">
    <property type="entry name" value="BYPASS OF STOP CODON PROTEIN 6"/>
    <property type="match status" value="1"/>
</dbReference>
<dbReference type="InterPro" id="IPR051788">
    <property type="entry name" value="MFS_Transporter"/>
</dbReference>
<keyword evidence="5 7" id="KW-1133">Transmembrane helix</keyword>
<comment type="caution">
    <text evidence="9">The sequence shown here is derived from an EMBL/GenBank/DDBJ whole genome shotgun (WGS) entry which is preliminary data.</text>
</comment>
<feature type="transmembrane region" description="Helical" evidence="7">
    <location>
        <begin position="158"/>
        <end position="177"/>
    </location>
</feature>
<feature type="domain" description="Major facilitator superfamily (MFS) profile" evidence="8">
    <location>
        <begin position="6"/>
        <end position="381"/>
    </location>
</feature>
<dbReference type="SUPFAM" id="SSF103473">
    <property type="entry name" value="MFS general substrate transporter"/>
    <property type="match status" value="1"/>
</dbReference>
<organism evidence="9 10">
    <name type="scientific">Lederbergia citri</name>
    <dbReference type="NCBI Taxonomy" id="2833580"/>
    <lineage>
        <taxon>Bacteria</taxon>
        <taxon>Bacillati</taxon>
        <taxon>Bacillota</taxon>
        <taxon>Bacilli</taxon>
        <taxon>Bacillales</taxon>
        <taxon>Bacillaceae</taxon>
        <taxon>Lederbergia</taxon>
    </lineage>
</organism>
<dbReference type="Pfam" id="PF07690">
    <property type="entry name" value="MFS_1"/>
    <property type="match status" value="1"/>
</dbReference>
<keyword evidence="6 7" id="KW-0472">Membrane</keyword>
<feature type="transmembrane region" description="Helical" evidence="7">
    <location>
        <begin position="5"/>
        <end position="28"/>
    </location>
</feature>
<dbReference type="GO" id="GO:0005886">
    <property type="term" value="C:plasma membrane"/>
    <property type="evidence" value="ECO:0007669"/>
    <property type="project" value="UniProtKB-SubCell"/>
</dbReference>
<evidence type="ECO:0000256" key="5">
    <source>
        <dbReference type="ARBA" id="ARBA00022989"/>
    </source>
</evidence>
<evidence type="ECO:0000256" key="7">
    <source>
        <dbReference type="SAM" id="Phobius"/>
    </source>
</evidence>